<keyword evidence="4" id="KW-1185">Reference proteome</keyword>
<evidence type="ECO:0000259" key="2">
    <source>
        <dbReference type="PROSITE" id="PS51084"/>
    </source>
</evidence>
<evidence type="ECO:0000313" key="4">
    <source>
        <dbReference type="Proteomes" id="UP000739565"/>
    </source>
</evidence>
<reference evidence="3" key="1">
    <citation type="submission" date="2021-07" db="EMBL/GenBank/DDBJ databases">
        <title>New genus and species of the family Alcaligenaceae.</title>
        <authorList>
            <person name="Hahn M.W."/>
        </authorList>
    </citation>
    <scope>NUCLEOTIDE SEQUENCE</scope>
    <source>
        <strain evidence="3">LF4-65</strain>
    </source>
</reference>
<evidence type="ECO:0000313" key="3">
    <source>
        <dbReference type="EMBL" id="MBZ1350233.1"/>
    </source>
</evidence>
<protein>
    <submittedName>
        <fullName evidence="3">HIT family protein</fullName>
    </submittedName>
</protein>
<dbReference type="AlphaFoldDB" id="A0A953N923"/>
<dbReference type="GO" id="GO:0003824">
    <property type="term" value="F:catalytic activity"/>
    <property type="evidence" value="ECO:0007669"/>
    <property type="project" value="InterPro"/>
</dbReference>
<dbReference type="PROSITE" id="PS51084">
    <property type="entry name" value="HIT_2"/>
    <property type="match status" value="1"/>
</dbReference>
<feature type="domain" description="HIT" evidence="2">
    <location>
        <begin position="7"/>
        <end position="108"/>
    </location>
</feature>
<accession>A0A953N923</accession>
<name>A0A953N923_9BURK</name>
<dbReference type="SUPFAM" id="SSF54197">
    <property type="entry name" value="HIT-like"/>
    <property type="match status" value="1"/>
</dbReference>
<dbReference type="InterPro" id="IPR036265">
    <property type="entry name" value="HIT-like_sf"/>
</dbReference>
<dbReference type="Gene3D" id="3.30.428.10">
    <property type="entry name" value="HIT-like"/>
    <property type="match status" value="1"/>
</dbReference>
<proteinExistence type="predicted"/>
<dbReference type="InterPro" id="IPR026026">
    <property type="entry name" value="HIT_Hint"/>
</dbReference>
<dbReference type="PIRSF" id="PIRSF000714">
    <property type="entry name" value="HIT"/>
    <property type="match status" value="1"/>
</dbReference>
<evidence type="ECO:0000256" key="1">
    <source>
        <dbReference type="PROSITE-ProRule" id="PRU00464"/>
    </source>
</evidence>
<dbReference type="InterPro" id="IPR011146">
    <property type="entry name" value="HIT-like"/>
</dbReference>
<dbReference type="Proteomes" id="UP000739565">
    <property type="component" value="Unassembled WGS sequence"/>
</dbReference>
<sequence length="150" mass="16764">MEHALLAGCPLCQTAGGILLWQGPQFRVIDAADAAYPGFTRVVWTKHVIEMTDLDAEEQSALMRAVFLVESIQRKLLHPDKINLAAFGNVVPHLHWHIIPRWNDDLHFPAPVWAATPEHDVRTQAALEARKTNILTRIPAYHAALQQALG</sequence>
<feature type="short sequence motif" description="Histidine triad motif" evidence="1">
    <location>
        <begin position="93"/>
        <end position="97"/>
    </location>
</feature>
<dbReference type="EMBL" id="JAHXRI010000006">
    <property type="protein sequence ID" value="MBZ1350233.1"/>
    <property type="molecule type" value="Genomic_DNA"/>
</dbReference>
<organism evidence="3 4">
    <name type="scientific">Zwartia hollandica</name>
    <dbReference type="NCBI Taxonomy" id="324606"/>
    <lineage>
        <taxon>Bacteria</taxon>
        <taxon>Pseudomonadati</taxon>
        <taxon>Pseudomonadota</taxon>
        <taxon>Betaproteobacteria</taxon>
        <taxon>Burkholderiales</taxon>
        <taxon>Alcaligenaceae</taxon>
        <taxon>Zwartia</taxon>
    </lineage>
</organism>
<dbReference type="Pfam" id="PF01230">
    <property type="entry name" value="HIT"/>
    <property type="match status" value="1"/>
</dbReference>
<gene>
    <name evidence="3" type="ORF">KZZ10_06200</name>
</gene>
<dbReference type="RefSeq" id="WP_259660619.1">
    <property type="nucleotide sequence ID" value="NZ_JAHXRI010000006.1"/>
</dbReference>
<comment type="caution">
    <text evidence="3">The sequence shown here is derived from an EMBL/GenBank/DDBJ whole genome shotgun (WGS) entry which is preliminary data.</text>
</comment>